<dbReference type="EMBL" id="QRTJ01000087">
    <property type="protein sequence ID" value="RGQ57114.1"/>
    <property type="molecule type" value="Genomic_DNA"/>
</dbReference>
<dbReference type="EMBL" id="QSIR01000064">
    <property type="protein sequence ID" value="RHC98919.1"/>
    <property type="molecule type" value="Genomic_DNA"/>
</dbReference>
<comment type="caution">
    <text evidence="1">The sequence shown here is derived from an EMBL/GenBank/DDBJ whole genome shotgun (WGS) entry which is preliminary data.</text>
</comment>
<dbReference type="AlphaFoldDB" id="A0A412BM61"/>
<dbReference type="Pfam" id="PF05931">
    <property type="entry name" value="AgrD"/>
    <property type="match status" value="1"/>
</dbReference>
<sequence length="49" mass="5527">MKIKNEKLQLSKVLADVSLKIGKISADSACAYIFHQPKMPAELKNLKRK</sequence>
<protein>
    <submittedName>
        <fullName evidence="1">Cyclic lactone autoinducer peptide</fullName>
    </submittedName>
</protein>
<evidence type="ECO:0000313" key="1">
    <source>
        <dbReference type="EMBL" id="RGQ57114.1"/>
    </source>
</evidence>
<dbReference type="Proteomes" id="UP000286137">
    <property type="component" value="Unassembled WGS sequence"/>
</dbReference>
<name>A0A412BM61_MEDGN</name>
<evidence type="ECO:0000313" key="4">
    <source>
        <dbReference type="Proteomes" id="UP000286137"/>
    </source>
</evidence>
<dbReference type="NCBIfam" id="TIGR04223">
    <property type="entry name" value="quorum_AgrD"/>
    <property type="match status" value="1"/>
</dbReference>
<dbReference type="Proteomes" id="UP000284472">
    <property type="component" value="Unassembled WGS sequence"/>
</dbReference>
<reference evidence="3 4" key="1">
    <citation type="submission" date="2018-08" db="EMBL/GenBank/DDBJ databases">
        <title>A genome reference for cultivated species of the human gut microbiota.</title>
        <authorList>
            <person name="Zou Y."/>
            <person name="Xue W."/>
            <person name="Luo G."/>
        </authorList>
    </citation>
    <scope>NUCLEOTIDE SEQUENCE [LARGE SCALE GENOMIC DNA]</scope>
    <source>
        <strain evidence="1 4">AF27-4BH</strain>
        <strain evidence="2 3">AM32-6</strain>
    </source>
</reference>
<dbReference type="RefSeq" id="WP_118014574.1">
    <property type="nucleotide sequence ID" value="NZ_JAQDNS010000059.1"/>
</dbReference>
<organism evidence="1 4">
    <name type="scientific">Mediterraneibacter gnavus</name>
    <name type="common">Ruminococcus gnavus</name>
    <dbReference type="NCBI Taxonomy" id="33038"/>
    <lineage>
        <taxon>Bacteria</taxon>
        <taxon>Bacillati</taxon>
        <taxon>Bacillota</taxon>
        <taxon>Clostridia</taxon>
        <taxon>Lachnospirales</taxon>
        <taxon>Lachnospiraceae</taxon>
        <taxon>Mediterraneibacter</taxon>
    </lineage>
</organism>
<proteinExistence type="predicted"/>
<accession>A0A412BM61</accession>
<gene>
    <name evidence="2" type="ORF">DW812_18405</name>
    <name evidence="1" type="ORF">DWY88_18375</name>
</gene>
<dbReference type="InterPro" id="IPR009229">
    <property type="entry name" value="AgrD"/>
</dbReference>
<evidence type="ECO:0000313" key="2">
    <source>
        <dbReference type="EMBL" id="RHC98919.1"/>
    </source>
</evidence>
<evidence type="ECO:0000313" key="3">
    <source>
        <dbReference type="Proteomes" id="UP000284472"/>
    </source>
</evidence>